<evidence type="ECO:0000256" key="2">
    <source>
        <dbReference type="ARBA" id="ARBA00022448"/>
    </source>
</evidence>
<sequence>MIATKVSKRYAKALFSLGQEDGNFEQYGQDLTEFSKLYHDNEDFRQVIANPIFAMEDRKKVLLIVLKKSRFSEVVKNFFNLLLDKNRIGAIEAIKRHYSRLTDEVSGIARAEIITARPLKEKALGRIERSLESLTSKKIKSGVREDRDLIGGIVVKIGDLVLDGSVKAQLKRLKESF</sequence>
<dbReference type="EMBL" id="BARS01045946">
    <property type="protein sequence ID" value="GAG38307.1"/>
    <property type="molecule type" value="Genomic_DNA"/>
</dbReference>
<evidence type="ECO:0000256" key="4">
    <source>
        <dbReference type="ARBA" id="ARBA00023065"/>
    </source>
</evidence>
<evidence type="ECO:0008006" key="8">
    <source>
        <dbReference type="Google" id="ProtNLM"/>
    </source>
</evidence>
<protein>
    <recommendedName>
        <fullName evidence="8">ATP synthase subunit delta</fullName>
    </recommendedName>
</protein>
<dbReference type="AlphaFoldDB" id="X0XSK2"/>
<evidence type="ECO:0000313" key="7">
    <source>
        <dbReference type="EMBL" id="GAG38307.1"/>
    </source>
</evidence>
<keyword evidence="2" id="KW-0813">Transport</keyword>
<gene>
    <name evidence="7" type="ORF">S01H1_69226</name>
</gene>
<dbReference type="Pfam" id="PF00213">
    <property type="entry name" value="OSCP"/>
    <property type="match status" value="1"/>
</dbReference>
<dbReference type="Gene3D" id="1.10.520.20">
    <property type="entry name" value="N-terminal domain of the delta subunit of the F1F0-ATP synthase"/>
    <property type="match status" value="1"/>
</dbReference>
<evidence type="ECO:0000256" key="5">
    <source>
        <dbReference type="ARBA" id="ARBA00023136"/>
    </source>
</evidence>
<evidence type="ECO:0000256" key="6">
    <source>
        <dbReference type="ARBA" id="ARBA00023310"/>
    </source>
</evidence>
<comment type="caution">
    <text evidence="7">The sequence shown here is derived from an EMBL/GenBank/DDBJ whole genome shotgun (WGS) entry which is preliminary data.</text>
</comment>
<proteinExistence type="inferred from homology"/>
<dbReference type="NCBIfam" id="TIGR01145">
    <property type="entry name" value="ATP_synt_delta"/>
    <property type="match status" value="1"/>
</dbReference>
<comment type="subcellular location">
    <subcellularLocation>
        <location evidence="1">Membrane</location>
    </subcellularLocation>
</comment>
<dbReference type="PANTHER" id="PTHR11910">
    <property type="entry name" value="ATP SYNTHASE DELTA CHAIN"/>
    <property type="match status" value="1"/>
</dbReference>
<dbReference type="HAMAP" id="MF_01416">
    <property type="entry name" value="ATP_synth_delta_bact"/>
    <property type="match status" value="1"/>
</dbReference>
<dbReference type="InterPro" id="IPR026015">
    <property type="entry name" value="ATP_synth_OSCP/delta_N_sf"/>
</dbReference>
<keyword evidence="5" id="KW-0472">Membrane</keyword>
<keyword evidence="4" id="KW-0406">Ion transport</keyword>
<dbReference type="SUPFAM" id="SSF47928">
    <property type="entry name" value="N-terminal domain of the delta subunit of the F1F0-ATP synthase"/>
    <property type="match status" value="1"/>
</dbReference>
<evidence type="ECO:0000256" key="3">
    <source>
        <dbReference type="ARBA" id="ARBA00022781"/>
    </source>
</evidence>
<dbReference type="GO" id="GO:0016020">
    <property type="term" value="C:membrane"/>
    <property type="evidence" value="ECO:0007669"/>
    <property type="project" value="UniProtKB-SubCell"/>
</dbReference>
<organism evidence="7">
    <name type="scientific">marine sediment metagenome</name>
    <dbReference type="NCBI Taxonomy" id="412755"/>
    <lineage>
        <taxon>unclassified sequences</taxon>
        <taxon>metagenomes</taxon>
        <taxon>ecological metagenomes</taxon>
    </lineage>
</organism>
<evidence type="ECO:0000256" key="1">
    <source>
        <dbReference type="ARBA" id="ARBA00004370"/>
    </source>
</evidence>
<keyword evidence="6" id="KW-0066">ATP synthesis</keyword>
<reference evidence="7" key="1">
    <citation type="journal article" date="2014" name="Front. Microbiol.">
        <title>High frequency of phylogenetically diverse reductive dehalogenase-homologous genes in deep subseafloor sedimentary metagenomes.</title>
        <authorList>
            <person name="Kawai M."/>
            <person name="Futagami T."/>
            <person name="Toyoda A."/>
            <person name="Takaki Y."/>
            <person name="Nishi S."/>
            <person name="Hori S."/>
            <person name="Arai W."/>
            <person name="Tsubouchi T."/>
            <person name="Morono Y."/>
            <person name="Uchiyama I."/>
            <person name="Ito T."/>
            <person name="Fujiyama A."/>
            <person name="Inagaki F."/>
            <person name="Takami H."/>
        </authorList>
    </citation>
    <scope>NUCLEOTIDE SEQUENCE</scope>
    <source>
        <strain evidence="7">Expedition CK06-06</strain>
    </source>
</reference>
<dbReference type="PRINTS" id="PR00125">
    <property type="entry name" value="ATPASEDELTA"/>
</dbReference>
<keyword evidence="3" id="KW-0375">Hydrogen ion transport</keyword>
<name>X0XSK2_9ZZZZ</name>
<dbReference type="InterPro" id="IPR000711">
    <property type="entry name" value="ATPase_OSCP/dsu"/>
</dbReference>
<dbReference type="GO" id="GO:0046933">
    <property type="term" value="F:proton-transporting ATP synthase activity, rotational mechanism"/>
    <property type="evidence" value="ECO:0007669"/>
    <property type="project" value="InterPro"/>
</dbReference>
<accession>X0XSK2</accession>